<dbReference type="PANTHER" id="PTHR19325:SF560">
    <property type="entry name" value="SUSHI, VON WILLEBRAND FACTOR TYPE A, EGF AND PENTRAXIN DOMAIN-CONTAINING PROTEIN 1"/>
    <property type="match status" value="1"/>
</dbReference>
<reference evidence="10" key="1">
    <citation type="journal article" date="2019" name="bioRxiv">
        <title>The Genome of the Zebra Mussel, Dreissena polymorpha: A Resource for Invasive Species Research.</title>
        <authorList>
            <person name="McCartney M.A."/>
            <person name="Auch B."/>
            <person name="Kono T."/>
            <person name="Mallez S."/>
            <person name="Zhang Y."/>
            <person name="Obille A."/>
            <person name="Becker A."/>
            <person name="Abrahante J.E."/>
            <person name="Garbe J."/>
            <person name="Badalamenti J.P."/>
            <person name="Herman A."/>
            <person name="Mangelson H."/>
            <person name="Liachko I."/>
            <person name="Sullivan S."/>
            <person name="Sone E.D."/>
            <person name="Koren S."/>
            <person name="Silverstein K.A.T."/>
            <person name="Beckman K.B."/>
            <person name="Gohl D.M."/>
        </authorList>
    </citation>
    <scope>NUCLEOTIDE SEQUENCE</scope>
    <source>
        <strain evidence="10">Duluth1</strain>
        <tissue evidence="10">Whole animal</tissue>
    </source>
</reference>
<dbReference type="Proteomes" id="UP000828390">
    <property type="component" value="Unassembled WGS sequence"/>
</dbReference>
<keyword evidence="1 6" id="KW-0768">Sushi</keyword>
<dbReference type="Pfam" id="PF00084">
    <property type="entry name" value="Sushi"/>
    <property type="match status" value="2"/>
</dbReference>
<dbReference type="PROSITE" id="PS01186">
    <property type="entry name" value="EGF_2"/>
    <property type="match status" value="1"/>
</dbReference>
<evidence type="ECO:0000256" key="3">
    <source>
        <dbReference type="ARBA" id="ARBA00023157"/>
    </source>
</evidence>
<keyword evidence="11" id="KW-1185">Reference proteome</keyword>
<comment type="caution">
    <text evidence="10">The sequence shown here is derived from an EMBL/GenBank/DDBJ whole genome shotgun (WGS) entry which is preliminary data.</text>
</comment>
<feature type="chain" id="PRO_5038360190" evidence="7">
    <location>
        <begin position="18"/>
        <end position="233"/>
    </location>
</feature>
<organism evidence="10 11">
    <name type="scientific">Dreissena polymorpha</name>
    <name type="common">Zebra mussel</name>
    <name type="synonym">Mytilus polymorpha</name>
    <dbReference type="NCBI Taxonomy" id="45954"/>
    <lineage>
        <taxon>Eukaryota</taxon>
        <taxon>Metazoa</taxon>
        <taxon>Spiralia</taxon>
        <taxon>Lophotrochozoa</taxon>
        <taxon>Mollusca</taxon>
        <taxon>Bivalvia</taxon>
        <taxon>Autobranchia</taxon>
        <taxon>Heteroconchia</taxon>
        <taxon>Euheterodonta</taxon>
        <taxon>Imparidentia</taxon>
        <taxon>Neoheterodontei</taxon>
        <taxon>Myida</taxon>
        <taxon>Dreissenoidea</taxon>
        <taxon>Dreissenidae</taxon>
        <taxon>Dreissena</taxon>
    </lineage>
</organism>
<proteinExistence type="predicted"/>
<dbReference type="SMART" id="SM00181">
    <property type="entry name" value="EGF"/>
    <property type="match status" value="1"/>
</dbReference>
<keyword evidence="5" id="KW-0245">EGF-like domain</keyword>
<dbReference type="EMBL" id="JAIWYP010000007">
    <property type="protein sequence ID" value="KAH3794738.1"/>
    <property type="molecule type" value="Genomic_DNA"/>
</dbReference>
<dbReference type="InterPro" id="IPR000742">
    <property type="entry name" value="EGF"/>
</dbReference>
<dbReference type="SMART" id="SM00032">
    <property type="entry name" value="CCP"/>
    <property type="match status" value="2"/>
</dbReference>
<evidence type="ECO:0000256" key="7">
    <source>
        <dbReference type="SAM" id="SignalP"/>
    </source>
</evidence>
<comment type="caution">
    <text evidence="5">Lacks conserved residue(s) required for the propagation of feature annotation.</text>
</comment>
<dbReference type="SUPFAM" id="SSF57196">
    <property type="entry name" value="EGF/Laminin"/>
    <property type="match status" value="1"/>
</dbReference>
<dbReference type="AlphaFoldDB" id="A0A9D4F9Q0"/>
<feature type="signal peptide" evidence="7">
    <location>
        <begin position="1"/>
        <end position="17"/>
    </location>
</feature>
<evidence type="ECO:0000256" key="5">
    <source>
        <dbReference type="PROSITE-ProRule" id="PRU00076"/>
    </source>
</evidence>
<reference evidence="10" key="2">
    <citation type="submission" date="2020-11" db="EMBL/GenBank/DDBJ databases">
        <authorList>
            <person name="McCartney M.A."/>
            <person name="Auch B."/>
            <person name="Kono T."/>
            <person name="Mallez S."/>
            <person name="Becker A."/>
            <person name="Gohl D.M."/>
            <person name="Silverstein K.A.T."/>
            <person name="Koren S."/>
            <person name="Bechman K.B."/>
            <person name="Herman A."/>
            <person name="Abrahante J.E."/>
            <person name="Garbe J."/>
        </authorList>
    </citation>
    <scope>NUCLEOTIDE SEQUENCE</scope>
    <source>
        <strain evidence="10">Duluth1</strain>
        <tissue evidence="10">Whole animal</tissue>
    </source>
</reference>
<dbReference type="InterPro" id="IPR035976">
    <property type="entry name" value="Sushi/SCR/CCP_sf"/>
</dbReference>
<keyword evidence="2" id="KW-0677">Repeat</keyword>
<protein>
    <submittedName>
        <fullName evidence="10">Uncharacterized protein</fullName>
    </submittedName>
</protein>
<keyword evidence="3 5" id="KW-1015">Disulfide bond</keyword>
<dbReference type="PROSITE" id="PS50923">
    <property type="entry name" value="SUSHI"/>
    <property type="match status" value="2"/>
</dbReference>
<evidence type="ECO:0000256" key="6">
    <source>
        <dbReference type="PROSITE-ProRule" id="PRU00302"/>
    </source>
</evidence>
<keyword evidence="7" id="KW-0732">Signal</keyword>
<dbReference type="CDD" id="cd00033">
    <property type="entry name" value="CCP"/>
    <property type="match status" value="2"/>
</dbReference>
<dbReference type="Pfam" id="PF00008">
    <property type="entry name" value="EGF"/>
    <property type="match status" value="1"/>
</dbReference>
<dbReference type="PROSITE" id="PS00022">
    <property type="entry name" value="EGF_1"/>
    <property type="match status" value="1"/>
</dbReference>
<feature type="domain" description="Sushi" evidence="9">
    <location>
        <begin position="18"/>
        <end position="91"/>
    </location>
</feature>
<name>A0A9D4F9Q0_DREPO</name>
<dbReference type="Gene3D" id="2.10.70.10">
    <property type="entry name" value="Complement Module, domain 1"/>
    <property type="match status" value="2"/>
</dbReference>
<feature type="domain" description="EGF-like" evidence="8">
    <location>
        <begin position="165"/>
        <end position="197"/>
    </location>
</feature>
<dbReference type="InterPro" id="IPR050350">
    <property type="entry name" value="Compl-Cell_Adhes-Reg"/>
</dbReference>
<sequence length="233" mass="25761">MWGQLIIALACALEILAQDCEDPARAVYLNLTSKMYDINGTQYNATKFEDQATVTCAKGYRLIGKHDNALVNETINCMDTGKWSQIAGCEKKDCEDPTRAVYLNLTSKMYDVYGTQYNATKFEDQATVTCASGYRLIGKHDNALVNETINCTDTGKWSQIAGCEKKALCSSECQNGGTCVSPDVCECPKGYNGLRCENETKNCTLEAGQNVNYWHMSTNTTLPEGEKASYFVF</sequence>
<dbReference type="Gene3D" id="2.10.25.10">
    <property type="entry name" value="Laminin"/>
    <property type="match status" value="1"/>
</dbReference>
<evidence type="ECO:0000259" key="9">
    <source>
        <dbReference type="PROSITE" id="PS50923"/>
    </source>
</evidence>
<evidence type="ECO:0000313" key="10">
    <source>
        <dbReference type="EMBL" id="KAH3794738.1"/>
    </source>
</evidence>
<keyword evidence="4" id="KW-0325">Glycoprotein</keyword>
<dbReference type="CDD" id="cd00054">
    <property type="entry name" value="EGF_CA"/>
    <property type="match status" value="1"/>
</dbReference>
<evidence type="ECO:0000256" key="1">
    <source>
        <dbReference type="ARBA" id="ARBA00022659"/>
    </source>
</evidence>
<evidence type="ECO:0000256" key="2">
    <source>
        <dbReference type="ARBA" id="ARBA00022737"/>
    </source>
</evidence>
<feature type="disulfide bond" evidence="5">
    <location>
        <begin position="187"/>
        <end position="196"/>
    </location>
</feature>
<evidence type="ECO:0000313" key="11">
    <source>
        <dbReference type="Proteomes" id="UP000828390"/>
    </source>
</evidence>
<gene>
    <name evidence="10" type="ORF">DPMN_148276</name>
</gene>
<feature type="disulfide bond" evidence="5">
    <location>
        <begin position="169"/>
        <end position="179"/>
    </location>
</feature>
<feature type="domain" description="Sushi" evidence="9">
    <location>
        <begin position="92"/>
        <end position="165"/>
    </location>
</feature>
<dbReference type="InterPro" id="IPR000436">
    <property type="entry name" value="Sushi_SCR_CCP_dom"/>
</dbReference>
<accession>A0A9D4F9Q0</accession>
<dbReference type="PROSITE" id="PS50026">
    <property type="entry name" value="EGF_3"/>
    <property type="match status" value="1"/>
</dbReference>
<evidence type="ECO:0000256" key="4">
    <source>
        <dbReference type="ARBA" id="ARBA00023180"/>
    </source>
</evidence>
<evidence type="ECO:0000259" key="8">
    <source>
        <dbReference type="PROSITE" id="PS50026"/>
    </source>
</evidence>
<dbReference type="PANTHER" id="PTHR19325">
    <property type="entry name" value="COMPLEMENT COMPONENT-RELATED SUSHI DOMAIN-CONTAINING"/>
    <property type="match status" value="1"/>
</dbReference>
<dbReference type="SUPFAM" id="SSF57535">
    <property type="entry name" value="Complement control module/SCR domain"/>
    <property type="match status" value="2"/>
</dbReference>